<keyword evidence="3" id="KW-0732">Signal</keyword>
<evidence type="ECO:0000256" key="2">
    <source>
        <dbReference type="ARBA" id="ARBA00022801"/>
    </source>
</evidence>
<dbReference type="EMBL" id="JAKJXO020000001">
    <property type="protein sequence ID" value="KAL1613155.1"/>
    <property type="molecule type" value="Genomic_DNA"/>
</dbReference>
<reference evidence="5 6" key="1">
    <citation type="submission" date="2024-02" db="EMBL/GenBank/DDBJ databases">
        <title>De novo assembly and annotation of 12 fungi associated with fruit tree decline syndrome in Ontario, Canada.</title>
        <authorList>
            <person name="Sulman M."/>
            <person name="Ellouze W."/>
            <person name="Ilyukhin E."/>
        </authorList>
    </citation>
    <scope>NUCLEOTIDE SEQUENCE [LARGE SCALE GENOMIC DNA]</scope>
    <source>
        <strain evidence="5 6">M42-189</strain>
    </source>
</reference>
<comment type="similarity">
    <text evidence="1">Belongs to the type-B carboxylesterase/lipase family.</text>
</comment>
<evidence type="ECO:0000256" key="1">
    <source>
        <dbReference type="ARBA" id="ARBA00005964"/>
    </source>
</evidence>
<comment type="caution">
    <text evidence="5">The sequence shown here is derived from an EMBL/GenBank/DDBJ whole genome shotgun (WGS) entry which is preliminary data.</text>
</comment>
<keyword evidence="6" id="KW-1185">Reference proteome</keyword>
<dbReference type="Pfam" id="PF00135">
    <property type="entry name" value="COesterase"/>
    <property type="match status" value="1"/>
</dbReference>
<proteinExistence type="inferred from homology"/>
<organism evidence="5 6">
    <name type="scientific">Paraconiothyrium brasiliense</name>
    <dbReference type="NCBI Taxonomy" id="300254"/>
    <lineage>
        <taxon>Eukaryota</taxon>
        <taxon>Fungi</taxon>
        <taxon>Dikarya</taxon>
        <taxon>Ascomycota</taxon>
        <taxon>Pezizomycotina</taxon>
        <taxon>Dothideomycetes</taxon>
        <taxon>Pleosporomycetidae</taxon>
        <taxon>Pleosporales</taxon>
        <taxon>Massarineae</taxon>
        <taxon>Didymosphaeriaceae</taxon>
        <taxon>Paraconiothyrium</taxon>
    </lineage>
</organism>
<name>A0ABR3S941_9PLEO</name>
<sequence>MPSLAAAVAIAALVASFSAANADPIVKVAFGETTVSYRGNTAASIEHFQNIKYGHDTSGARRFAPPVPYIPDGDEIDATLPGPACAQMRDAVPPFFSETPDISEDCLNLRIARPAGTKVGDKLPVVVWVAGGGVVKGNANDPHFDPEKLLLLGTEIGKPVIWVSFEYRLTIFGFARLPSLKEDKSLNNGIRDQRQALQWVKDHIEAFGGDPERITAYGLSAGGTMTSLQLVSYGGEKGVPFTQAWVMSGPPGTAINMSSEATETHTRAVAEKLDCAREDDREILQCLRDVPMEDLLNTAVDYSKQNFPPAGLFTFIPSVDGDYFPDRQSVLYKAGKFVKGIPMVFGWTHDDGATNAGPANLINVEEDMIAPIARFAPLLEPSDFTDLFSHYPAADFEVDVANYEARKEETDPSVSVHFFRLARIMRDLLFTCSSIDLGFEMTRQTRLEKGDWSGVRLYDLNQTMLTPLLKMGGMPYAGAIHGSDSNYIFNGHFLELPVEEEDKKLSREFSTAFINFAYTGNPSFGETTGEEWVSAFGDVIDFETKDGPQEISVEVIGGPYGSGLVTLKSHLSVAQGETLEQQVMNDGTEYVAMQSPASEIKKAQLGKEKLFERCAYINTLAEKLGR</sequence>
<evidence type="ECO:0000259" key="4">
    <source>
        <dbReference type="Pfam" id="PF00135"/>
    </source>
</evidence>
<feature type="signal peptide" evidence="3">
    <location>
        <begin position="1"/>
        <end position="22"/>
    </location>
</feature>
<gene>
    <name evidence="5" type="ORF">SLS60_001387</name>
</gene>
<dbReference type="PANTHER" id="PTHR43142">
    <property type="entry name" value="CARBOXYLIC ESTER HYDROLASE"/>
    <property type="match status" value="1"/>
</dbReference>
<dbReference type="InterPro" id="IPR029058">
    <property type="entry name" value="AB_hydrolase_fold"/>
</dbReference>
<evidence type="ECO:0000313" key="6">
    <source>
        <dbReference type="Proteomes" id="UP001521785"/>
    </source>
</evidence>
<dbReference type="PANTHER" id="PTHR43142:SF1">
    <property type="entry name" value="CARBOXYLIC ESTER HYDROLASE"/>
    <property type="match status" value="1"/>
</dbReference>
<keyword evidence="2" id="KW-0378">Hydrolase</keyword>
<evidence type="ECO:0000256" key="3">
    <source>
        <dbReference type="SAM" id="SignalP"/>
    </source>
</evidence>
<accession>A0ABR3S941</accession>
<feature type="domain" description="Carboxylesterase type B" evidence="4">
    <location>
        <begin position="25"/>
        <end position="532"/>
    </location>
</feature>
<dbReference type="SUPFAM" id="SSF53474">
    <property type="entry name" value="alpha/beta-Hydrolases"/>
    <property type="match status" value="1"/>
</dbReference>
<protein>
    <recommendedName>
        <fullName evidence="4">Carboxylesterase type B domain-containing protein</fullName>
    </recommendedName>
</protein>
<dbReference type="Proteomes" id="UP001521785">
    <property type="component" value="Unassembled WGS sequence"/>
</dbReference>
<evidence type="ECO:0000313" key="5">
    <source>
        <dbReference type="EMBL" id="KAL1613155.1"/>
    </source>
</evidence>
<dbReference type="InterPro" id="IPR002018">
    <property type="entry name" value="CarbesteraseB"/>
</dbReference>
<feature type="chain" id="PRO_5045085491" description="Carboxylesterase type B domain-containing protein" evidence="3">
    <location>
        <begin position="23"/>
        <end position="626"/>
    </location>
</feature>
<dbReference type="Gene3D" id="3.40.50.1820">
    <property type="entry name" value="alpha/beta hydrolase"/>
    <property type="match status" value="1"/>
</dbReference>